<dbReference type="AlphaFoldDB" id="A0A2I0IY20"/>
<comment type="caution">
    <text evidence="2">The sequence shown here is derived from an EMBL/GenBank/DDBJ whole genome shotgun (WGS) entry which is preliminary data.</text>
</comment>
<feature type="non-terminal residue" evidence="2">
    <location>
        <position position="1"/>
    </location>
</feature>
<proteinExistence type="predicted"/>
<organism evidence="2 3">
    <name type="scientific">Punica granatum</name>
    <name type="common">Pomegranate</name>
    <dbReference type="NCBI Taxonomy" id="22663"/>
    <lineage>
        <taxon>Eukaryota</taxon>
        <taxon>Viridiplantae</taxon>
        <taxon>Streptophyta</taxon>
        <taxon>Embryophyta</taxon>
        <taxon>Tracheophyta</taxon>
        <taxon>Spermatophyta</taxon>
        <taxon>Magnoliopsida</taxon>
        <taxon>eudicotyledons</taxon>
        <taxon>Gunneridae</taxon>
        <taxon>Pentapetalae</taxon>
        <taxon>rosids</taxon>
        <taxon>malvids</taxon>
        <taxon>Myrtales</taxon>
        <taxon>Lythraceae</taxon>
        <taxon>Punica</taxon>
    </lineage>
</organism>
<sequence>AEEVEVEVEVEVAVADDQRSLGMKAQAGSALTPPTEPDNGTKSSCSGDESNSRVYWETKMGHMGLK</sequence>
<evidence type="ECO:0000256" key="1">
    <source>
        <dbReference type="SAM" id="MobiDB-lite"/>
    </source>
</evidence>
<evidence type="ECO:0000313" key="3">
    <source>
        <dbReference type="Proteomes" id="UP000233551"/>
    </source>
</evidence>
<accession>A0A2I0IY20</accession>
<reference evidence="2 3" key="1">
    <citation type="submission" date="2017-11" db="EMBL/GenBank/DDBJ databases">
        <title>De-novo sequencing of pomegranate (Punica granatum L.) genome.</title>
        <authorList>
            <person name="Akparov Z."/>
            <person name="Amiraslanov A."/>
            <person name="Hajiyeva S."/>
            <person name="Abbasov M."/>
            <person name="Kaur K."/>
            <person name="Hamwieh A."/>
            <person name="Solovyev V."/>
            <person name="Salamov A."/>
            <person name="Braich B."/>
            <person name="Kosarev P."/>
            <person name="Mahmoud A."/>
            <person name="Hajiyev E."/>
            <person name="Babayeva S."/>
            <person name="Izzatullayeva V."/>
            <person name="Mammadov A."/>
            <person name="Mammadov A."/>
            <person name="Sharifova S."/>
            <person name="Ojaghi J."/>
            <person name="Eynullazada K."/>
            <person name="Bayramov B."/>
            <person name="Abdulazimova A."/>
            <person name="Shahmuradov I."/>
        </authorList>
    </citation>
    <scope>NUCLEOTIDE SEQUENCE [LARGE SCALE GENOMIC DNA]</scope>
    <source>
        <strain evidence="3">cv. AG2017</strain>
        <tissue evidence="2">Leaf</tissue>
    </source>
</reference>
<dbReference type="Proteomes" id="UP000233551">
    <property type="component" value="Unassembled WGS sequence"/>
</dbReference>
<gene>
    <name evidence="2" type="ORF">CRG98_030729</name>
</gene>
<feature type="compositionally biased region" description="Polar residues" evidence="1">
    <location>
        <begin position="38"/>
        <end position="53"/>
    </location>
</feature>
<evidence type="ECO:0000313" key="2">
    <source>
        <dbReference type="EMBL" id="PKI48881.1"/>
    </source>
</evidence>
<dbReference type="EMBL" id="PGOL01002319">
    <property type="protein sequence ID" value="PKI48881.1"/>
    <property type="molecule type" value="Genomic_DNA"/>
</dbReference>
<protein>
    <submittedName>
        <fullName evidence="2">Uncharacterized protein</fullName>
    </submittedName>
</protein>
<feature type="region of interest" description="Disordered" evidence="1">
    <location>
        <begin position="19"/>
        <end position="66"/>
    </location>
</feature>
<name>A0A2I0IY20_PUNGR</name>
<keyword evidence="3" id="KW-1185">Reference proteome</keyword>